<feature type="region of interest" description="Disordered" evidence="16">
    <location>
        <begin position="1"/>
        <end position="81"/>
    </location>
</feature>
<feature type="compositionally biased region" description="Acidic residues" evidence="16">
    <location>
        <begin position="481"/>
        <end position="498"/>
    </location>
</feature>
<dbReference type="InterPro" id="IPR054478">
    <property type="entry name" value="LTN1_UBC"/>
</dbReference>
<comment type="caution">
    <text evidence="18">The sequence shown here is derived from an EMBL/GenBank/DDBJ whole genome shotgun (WGS) entry which is preliminary data.</text>
</comment>
<evidence type="ECO:0000256" key="7">
    <source>
        <dbReference type="ARBA" id="ARBA00022490"/>
    </source>
</evidence>
<dbReference type="GO" id="GO:0005829">
    <property type="term" value="C:cytosol"/>
    <property type="evidence" value="ECO:0007669"/>
    <property type="project" value="UniProtKB-SubCell"/>
</dbReference>
<evidence type="ECO:0000259" key="17">
    <source>
        <dbReference type="PROSITE" id="PS50089"/>
    </source>
</evidence>
<comment type="pathway">
    <text evidence="3">Protein modification; protein ubiquitination.</text>
</comment>
<dbReference type="Pfam" id="PF23009">
    <property type="entry name" value="UBC_like"/>
    <property type="match status" value="1"/>
</dbReference>
<accession>A0A9W8P6T9</accession>
<keyword evidence="10" id="KW-0677">Repeat</keyword>
<evidence type="ECO:0000256" key="1">
    <source>
        <dbReference type="ARBA" id="ARBA00000900"/>
    </source>
</evidence>
<keyword evidence="12" id="KW-0833">Ubl conjugation pathway</keyword>
<dbReference type="Gene3D" id="3.30.40.10">
    <property type="entry name" value="Zinc/RING finger domain, C3HC4 (zinc finger)"/>
    <property type="match status" value="1"/>
</dbReference>
<dbReference type="InterPro" id="IPR001841">
    <property type="entry name" value="Znf_RING"/>
</dbReference>
<comment type="function">
    <text evidence="14">E3 ubiquitin-protein ligase component of the ribosome quality control complex (RQC), a ribosome-associated complex that mediates ubiquitination and extraction of incompletely synthesized nascent chains for proteasomal degradation. Mediates ubiquitination of proteins derived from mRNAs lacking stop codons (non-stop proteins) and other translation arrest products induced by poly-lysine sequences and tandem rare codons. Ubiquitination leads to CDC48 recruitment for extraction and degradation of the incomplete translation product. May indirectly play a role in chromatin function and transcription.</text>
</comment>
<keyword evidence="19" id="KW-1185">Reference proteome</keyword>
<dbReference type="PROSITE" id="PS50089">
    <property type="entry name" value="ZF_RING_2"/>
    <property type="match status" value="1"/>
</dbReference>
<feature type="region of interest" description="Disordered" evidence="16">
    <location>
        <begin position="1654"/>
        <end position="1677"/>
    </location>
</feature>
<evidence type="ECO:0000313" key="18">
    <source>
        <dbReference type="EMBL" id="KAJ3748070.1"/>
    </source>
</evidence>
<sequence length="2108" mass="230958">MSKASKKAGQSSSYNSTEVGTNSHKTQLDGPSKSISAKKRKDGGAAKKKQNLSKKELKELEKQQRQKAYVAPTKPQPIRPDPLDSTGLAYVLPGELVIVLRNLGKKAVKTREKALDELDAGWVNSDRGKGKEAQEQILMDMLPVWLSHLPQLLLHASKRIRLATASVHRSFISIPAVSDQIKLQLETDSSESADAIGTWSLATNDVDPVVANVAAESWRQFAGNSPSLLCREQITSYAQRAILDPGGLYAYVNPALPSPSVSTPTLSHKDKLRLTQKNVKGKPPPTKGKSTPLTAKVSEDTSEIQQPQGSDGLQSDSLETDTDRDARIRVAGIGSLALFVSNSSLSITSVAAVWDILGDARLWSSLVGNDPGSFGFEQPPVRKAAWRLVGVVSGALGMFKGTVSAAITHSLSADESISRSLRILSFSVFHSAWNEQDVGVQGVMWPSLLRFLKDNPEAWQWEIEYTASEMTVPRQSKDVDAELESGSESEVDSPDAENQDVAGKTTVSSPAASRAYQSLLSFLERGCNGSPIQAYPAIVIILSTIPSSILLASYSSKLPLHSLPFNDLFSSFWAAVASTTITPNRLFSGSGADKAAKAFIETVLECLVFLVRRTVSQSQNGSSEMKVGTAGLSTLIKTQIKRVWEEVIGISDSSTTKDSNGEAKKLVLKLSPDVLGMAIVRALRGLRGIRLERSLYDDAWETVAQLVRDCADNVASGSSAASRSANDLSSFISSVLKALNSDPVDSSDSTSSDVHRLLEDVFSLVLDGCERILADFGSEGSGSLYLLTRLMNAFGSDSTIGASNIIQHSVATRIDTLLIQNAYKLLSLRPFGEDNQINGSSLDEKDGLELLATYLLRRESDRTSQSIAASEVGLFWLALLEQVVEQSHSHPDLEKVEVLQRLISLLNLLKSKRGGMEVVFRLKPITGELDEMILDFARDTVTSGSSSSGLNIVRDVLLLTHRTTIGEEISHPLITIASLVKLIDVLLSRFEDGVESLLGTSAEGGNRLEDQQEEEGSITLDRIDRLLVLMEVILNLPPVKLVDPESSKTSSSTTLPPALPSISIIPGVFFLAHALPRGSLSLQVESTLERDDTISSSRDNLCARAQRIWESFVKSNISHIYNGKKEDEPPLQVVSIVFTSITQSLRTLLSNINARCTYRCSPEDIVAVFYVLRDSITAQASKGYSNSTLSMMNPVESLLPSQTSFDASLDQLNGAPISRSLGVVDELAGVASVFGSATATSNPDHTHGYARYALALLQIVSDDLRLARGLLATSSSSWWVLRHLLVLSVYAEEVVMVPSAHERNPLFHLGMNQPGRVRRCREIIAKVHQIVAYVFASVDSMEGVREWRKDLCHILPASTDTFMPTLPSVGSLLLSSIRFAAKTDSYRDCCVLGEVLSRVFQAGFGSVSTDGISEEESNLWLNYARKMSEFKKGESAPAPLTGITIMSTLVANLPSSSSTTSYSFSRLDRYRNELASSLLGVPSSRAASDGLRILLTLVLGTAPDVESEAVFLPVQRAVNVIKACQKWIEEEEENGEVENDEGETGVKMEELESAMTLTFYHLAPILQNVPGGHWQFIFDVIENNIENCDFKFVKSLSVSHSSSPLQLLTLARTLRLIGHVQDLAATNKSLRAEWNERKNSIMKSIKSMILDGDSANEESEAAKGEGDNEIKSLDEPTSVPESVCRELVLELVANHLSDELMDHQTFSKMCHLLSSSTFHSSDITAFPSSLSHSSSSSLLSLSSPIHHAQLAFQILHKAAKKCTEHFVLEAGVDTEGKLEAQLPKELMVLLQQSVNLDIDADDANLTGGREHAVFVYLLGWMLLFDLFVDTSMKVRMRYIDQLRNSSIIEEHFIPTVFSLLRLDRGIVKAYKLDMWAVDEFYVQFFEAGSSSSLQNFAAHLYYRALLTVPSLIYNWVVNCRDRQLSSTIAAYTQSHFSPVLIRAELEHVKSPEAQSEFASDENPLSVKVASGVVNEVTASYLVDEQQLEIRLRIPGDWPLHRIEIRDTKKVGVDDNRWRAWILGVQQTIWAQNGRIVDGLTLFKKNVTGHFEGQVECAICYSLINVNDGSLPKKPCNICKNRFHAGCLYKWFNSSHSSSCPLCRSDILH</sequence>
<reference evidence="18 19" key="1">
    <citation type="journal article" date="2023" name="Proc. Natl. Acad. Sci. U.S.A.">
        <title>A global phylogenomic analysis of the shiitake genus Lentinula.</title>
        <authorList>
            <person name="Sierra-Patev S."/>
            <person name="Min B."/>
            <person name="Naranjo-Ortiz M."/>
            <person name="Looney B."/>
            <person name="Konkel Z."/>
            <person name="Slot J.C."/>
            <person name="Sakamoto Y."/>
            <person name="Steenwyk J.L."/>
            <person name="Rokas A."/>
            <person name="Carro J."/>
            <person name="Camarero S."/>
            <person name="Ferreira P."/>
            <person name="Molpeceres G."/>
            <person name="Ruiz-Duenas F.J."/>
            <person name="Serrano A."/>
            <person name="Henrissat B."/>
            <person name="Drula E."/>
            <person name="Hughes K.W."/>
            <person name="Mata J.L."/>
            <person name="Ishikawa N.K."/>
            <person name="Vargas-Isla R."/>
            <person name="Ushijima S."/>
            <person name="Smith C.A."/>
            <person name="Donoghue J."/>
            <person name="Ahrendt S."/>
            <person name="Andreopoulos W."/>
            <person name="He G."/>
            <person name="LaButti K."/>
            <person name="Lipzen A."/>
            <person name="Ng V."/>
            <person name="Riley R."/>
            <person name="Sandor L."/>
            <person name="Barry K."/>
            <person name="Martinez A.T."/>
            <person name="Xiao Y."/>
            <person name="Gibbons J.G."/>
            <person name="Terashima K."/>
            <person name="Grigoriev I.V."/>
            <person name="Hibbett D."/>
        </authorList>
    </citation>
    <scope>NUCLEOTIDE SEQUENCE [LARGE SCALE GENOMIC DNA]</scope>
    <source>
        <strain evidence="18 19">TFB7810</strain>
    </source>
</reference>
<proteinExistence type="inferred from homology"/>
<name>A0A9W8P6T9_9AGAR</name>
<dbReference type="InterPro" id="IPR013083">
    <property type="entry name" value="Znf_RING/FYVE/PHD"/>
</dbReference>
<dbReference type="FunFam" id="3.30.40.10:FF:000038">
    <property type="entry name" value="E3 ubiquitin-protein ligase listerin"/>
    <property type="match status" value="1"/>
</dbReference>
<evidence type="ECO:0000256" key="5">
    <source>
        <dbReference type="ARBA" id="ARBA00012483"/>
    </source>
</evidence>
<dbReference type="GO" id="GO:1990112">
    <property type="term" value="C:RQC complex"/>
    <property type="evidence" value="ECO:0007669"/>
    <property type="project" value="InterPro"/>
</dbReference>
<evidence type="ECO:0000256" key="14">
    <source>
        <dbReference type="ARBA" id="ARBA00055150"/>
    </source>
</evidence>
<feature type="region of interest" description="Disordered" evidence="16">
    <location>
        <begin position="473"/>
        <end position="508"/>
    </location>
</feature>
<evidence type="ECO:0000256" key="13">
    <source>
        <dbReference type="ARBA" id="ARBA00022833"/>
    </source>
</evidence>
<dbReference type="SMART" id="SM01197">
    <property type="entry name" value="FANCL_C"/>
    <property type="match status" value="1"/>
</dbReference>
<organism evidence="18 19">
    <name type="scientific">Lentinula detonsa</name>
    <dbReference type="NCBI Taxonomy" id="2804962"/>
    <lineage>
        <taxon>Eukaryota</taxon>
        <taxon>Fungi</taxon>
        <taxon>Dikarya</taxon>
        <taxon>Basidiomycota</taxon>
        <taxon>Agaricomycotina</taxon>
        <taxon>Agaricomycetes</taxon>
        <taxon>Agaricomycetidae</taxon>
        <taxon>Agaricales</taxon>
        <taxon>Marasmiineae</taxon>
        <taxon>Omphalotaceae</taxon>
        <taxon>Lentinula</taxon>
    </lineage>
</organism>
<dbReference type="SMART" id="SM00744">
    <property type="entry name" value="RINGv"/>
    <property type="match status" value="1"/>
</dbReference>
<evidence type="ECO:0000256" key="10">
    <source>
        <dbReference type="ARBA" id="ARBA00022737"/>
    </source>
</evidence>
<dbReference type="GO" id="GO:0072344">
    <property type="term" value="P:rescue of stalled ribosome"/>
    <property type="evidence" value="ECO:0007669"/>
    <property type="project" value="TreeGrafter"/>
</dbReference>
<dbReference type="EC" id="2.3.2.27" evidence="5"/>
<dbReference type="CDD" id="cd16491">
    <property type="entry name" value="RING-CH-C4HC3_LTN1"/>
    <property type="match status" value="1"/>
</dbReference>
<evidence type="ECO:0000256" key="4">
    <source>
        <dbReference type="ARBA" id="ARBA00007997"/>
    </source>
</evidence>
<dbReference type="InterPro" id="IPR054477">
    <property type="entry name" value="LTN1_E3_ligase_6th"/>
</dbReference>
<dbReference type="GO" id="GO:1990116">
    <property type="term" value="P:ribosome-associated ubiquitin-dependent protein catabolic process"/>
    <property type="evidence" value="ECO:0007669"/>
    <property type="project" value="InterPro"/>
</dbReference>
<feature type="domain" description="RING-type" evidence="17">
    <location>
        <begin position="2056"/>
        <end position="2103"/>
    </location>
</feature>
<keyword evidence="13" id="KW-0862">Zinc</keyword>
<feature type="compositionally biased region" description="Basic residues" evidence="16">
    <location>
        <begin position="36"/>
        <end position="52"/>
    </location>
</feature>
<keyword evidence="8" id="KW-0808">Transferase</keyword>
<keyword evidence="7" id="KW-0963">Cytoplasm</keyword>
<dbReference type="GO" id="GO:0043023">
    <property type="term" value="F:ribosomal large subunit binding"/>
    <property type="evidence" value="ECO:0007669"/>
    <property type="project" value="TreeGrafter"/>
</dbReference>
<dbReference type="PANTHER" id="PTHR12389:SF0">
    <property type="entry name" value="E3 UBIQUITIN-PROTEIN LIGASE LISTERIN"/>
    <property type="match status" value="1"/>
</dbReference>
<evidence type="ECO:0000256" key="12">
    <source>
        <dbReference type="ARBA" id="ARBA00022786"/>
    </source>
</evidence>
<dbReference type="InterPro" id="IPR039795">
    <property type="entry name" value="LTN1/Rkr1"/>
</dbReference>
<dbReference type="Proteomes" id="UP001142393">
    <property type="component" value="Unassembled WGS sequence"/>
</dbReference>
<gene>
    <name evidence="18" type="ORF">DFH05DRAFT_1482875</name>
</gene>
<dbReference type="EMBL" id="JANVFU010000003">
    <property type="protein sequence ID" value="KAJ3748070.1"/>
    <property type="molecule type" value="Genomic_DNA"/>
</dbReference>
<comment type="subcellular location">
    <subcellularLocation>
        <location evidence="2">Cytoplasm</location>
        <location evidence="2">Cytosol</location>
    </subcellularLocation>
</comment>
<feature type="compositionally biased region" description="Basic and acidic residues" evidence="16">
    <location>
        <begin position="1660"/>
        <end position="1674"/>
    </location>
</feature>
<dbReference type="PANTHER" id="PTHR12389">
    <property type="entry name" value="ZINC FINGER PROTEIN 294"/>
    <property type="match status" value="1"/>
</dbReference>
<evidence type="ECO:0000256" key="2">
    <source>
        <dbReference type="ARBA" id="ARBA00004514"/>
    </source>
</evidence>
<feature type="region of interest" description="Disordered" evidence="16">
    <location>
        <begin position="260"/>
        <end position="321"/>
    </location>
</feature>
<evidence type="ECO:0000256" key="3">
    <source>
        <dbReference type="ARBA" id="ARBA00004906"/>
    </source>
</evidence>
<evidence type="ECO:0000256" key="9">
    <source>
        <dbReference type="ARBA" id="ARBA00022723"/>
    </source>
</evidence>
<feature type="compositionally biased region" description="Polar residues" evidence="16">
    <location>
        <begin position="303"/>
        <end position="317"/>
    </location>
</feature>
<dbReference type="SUPFAM" id="SSF57850">
    <property type="entry name" value="RING/U-box"/>
    <property type="match status" value="1"/>
</dbReference>
<evidence type="ECO:0000256" key="6">
    <source>
        <dbReference type="ARBA" id="ARBA00017157"/>
    </source>
</evidence>
<dbReference type="GO" id="GO:0061630">
    <property type="term" value="F:ubiquitin protein ligase activity"/>
    <property type="evidence" value="ECO:0007669"/>
    <property type="project" value="UniProtKB-EC"/>
</dbReference>
<feature type="compositionally biased region" description="Polar residues" evidence="16">
    <location>
        <begin position="14"/>
        <end position="25"/>
    </location>
</feature>
<dbReference type="Pfam" id="PF22999">
    <property type="entry name" value="LTN1_E3_ligase_6th"/>
    <property type="match status" value="1"/>
</dbReference>
<keyword evidence="9" id="KW-0479">Metal-binding</keyword>
<keyword evidence="11 15" id="KW-0863">Zinc-finger</keyword>
<dbReference type="InterPro" id="IPR054476">
    <property type="entry name" value="Ltn1_N"/>
</dbReference>
<comment type="similarity">
    <text evidence="4">Belongs to the LTN1 family.</text>
</comment>
<evidence type="ECO:0000256" key="15">
    <source>
        <dbReference type="PROSITE-ProRule" id="PRU00175"/>
    </source>
</evidence>
<dbReference type="GO" id="GO:0008270">
    <property type="term" value="F:zinc ion binding"/>
    <property type="evidence" value="ECO:0007669"/>
    <property type="project" value="UniProtKB-KW"/>
</dbReference>
<protein>
    <recommendedName>
        <fullName evidence="6">E3 ubiquitin-protein ligase listerin</fullName>
        <ecNumber evidence="5">2.3.2.27</ecNumber>
    </recommendedName>
</protein>
<evidence type="ECO:0000256" key="8">
    <source>
        <dbReference type="ARBA" id="ARBA00022679"/>
    </source>
</evidence>
<dbReference type="Pfam" id="PF13639">
    <property type="entry name" value="zf-RING_2"/>
    <property type="match status" value="1"/>
</dbReference>
<dbReference type="InterPro" id="IPR011016">
    <property type="entry name" value="Znf_RING-CH"/>
</dbReference>
<evidence type="ECO:0000256" key="11">
    <source>
        <dbReference type="ARBA" id="ARBA00022771"/>
    </source>
</evidence>
<dbReference type="InterPro" id="IPR039804">
    <property type="entry name" value="RING-CH-C4HC3_LTN1"/>
</dbReference>
<evidence type="ECO:0000313" key="19">
    <source>
        <dbReference type="Proteomes" id="UP001142393"/>
    </source>
</evidence>
<evidence type="ECO:0000256" key="16">
    <source>
        <dbReference type="SAM" id="MobiDB-lite"/>
    </source>
</evidence>
<dbReference type="Pfam" id="PF22958">
    <property type="entry name" value="Ltn1_1st"/>
    <property type="match status" value="1"/>
</dbReference>
<feature type="compositionally biased region" description="Basic and acidic residues" evidence="16">
    <location>
        <begin position="53"/>
        <end position="64"/>
    </location>
</feature>
<comment type="catalytic activity">
    <reaction evidence="1">
        <text>S-ubiquitinyl-[E2 ubiquitin-conjugating enzyme]-L-cysteine + [acceptor protein]-L-lysine = [E2 ubiquitin-conjugating enzyme]-L-cysteine + N(6)-ubiquitinyl-[acceptor protein]-L-lysine.</text>
        <dbReference type="EC" id="2.3.2.27"/>
    </reaction>
</comment>